<evidence type="ECO:0000256" key="7">
    <source>
        <dbReference type="SAM" id="MobiDB-lite"/>
    </source>
</evidence>
<proteinExistence type="predicted"/>
<comment type="caution">
    <text evidence="9">The sequence shown here is derived from an EMBL/GenBank/DDBJ whole genome shotgun (WGS) entry which is preliminary data.</text>
</comment>
<dbReference type="SMART" id="SM00536">
    <property type="entry name" value="AXH"/>
    <property type="match status" value="1"/>
</dbReference>
<accession>A0AA39IEU6</accession>
<dbReference type="GO" id="GO:0006355">
    <property type="term" value="P:regulation of DNA-templated transcription"/>
    <property type="evidence" value="ECO:0007669"/>
    <property type="project" value="InterPro"/>
</dbReference>
<name>A0AA39IEU6_9BILA</name>
<keyword evidence="6" id="KW-0539">Nucleus</keyword>
<keyword evidence="3" id="KW-0805">Transcription regulation</keyword>
<dbReference type="InterPro" id="IPR043404">
    <property type="entry name" value="ATAXIN1-like"/>
</dbReference>
<dbReference type="GO" id="GO:0003677">
    <property type="term" value="F:DNA binding"/>
    <property type="evidence" value="ECO:0007669"/>
    <property type="project" value="UniProtKB-KW"/>
</dbReference>
<feature type="domain" description="AXH" evidence="8">
    <location>
        <begin position="260"/>
        <end position="393"/>
    </location>
</feature>
<keyword evidence="5" id="KW-0804">Transcription</keyword>
<feature type="compositionally biased region" description="Low complexity" evidence="7">
    <location>
        <begin position="426"/>
        <end position="448"/>
    </location>
</feature>
<feature type="region of interest" description="Disordered" evidence="7">
    <location>
        <begin position="394"/>
        <end position="524"/>
    </location>
</feature>
<feature type="compositionally biased region" description="Low complexity" evidence="7">
    <location>
        <begin position="215"/>
        <end position="239"/>
    </location>
</feature>
<dbReference type="SUPFAM" id="SSF102031">
    <property type="entry name" value="AXH domain"/>
    <property type="match status" value="1"/>
</dbReference>
<evidence type="ECO:0000256" key="2">
    <source>
        <dbReference type="ARBA" id="ARBA00022491"/>
    </source>
</evidence>
<dbReference type="InterPro" id="IPR003652">
    <property type="entry name" value="Ataxin_AXH_dom"/>
</dbReference>
<feature type="compositionally biased region" description="Polar residues" evidence="7">
    <location>
        <begin position="177"/>
        <end position="189"/>
    </location>
</feature>
<dbReference type="Proteomes" id="UP001175271">
    <property type="component" value="Unassembled WGS sequence"/>
</dbReference>
<sequence>MKTSAQTHLLSAQLAQAAANVAASTPSAFPAGPSTEHPQHSPQTPRVTPPVSAAFSAFGAAGPSQAGPSAAAMATQQLMQNYQQLLLSIMQQQQQQAQPRVPQYTSPQLDIRQMLMMQQQNQLQQQLQQQQLQQLAALQQQQQQHQLQQQQAAAAAALAAQQQQQQPVVTRPPPDPSTLTLQQQRNVADSTAMPPPPLPRRPIPSTISLPPPQPSTSQPRRTSPQHPQSLPSTSHQPQPHHIPPMPPMPRAALETIPELGTINMKPYYPTHFMRGTRIQLETGAVKNVEEMTQMDFHMSGAAAEGLDVELSKVIAIEKASEGSVQTAKVTLVAGDTKVRVTIQVFVEHPFFVIGYGWCSVNPTLTKARFGLDCQVLAVGHAAISLVKKEDKKRVQEHLNGASRRAAAAAAEGSSSTTGPRRPSLPSTVSSSGNGTGSTSPASTSSVISRHGSTEGSGITRSDLRSRIKTYQRQSPPPAPSLSQRSIVIRRPRRHRSVPPADPVELRRRTFDRKERRGERTRRASISCVKDSHGAFSRV</sequence>
<evidence type="ECO:0000256" key="3">
    <source>
        <dbReference type="ARBA" id="ARBA00023015"/>
    </source>
</evidence>
<gene>
    <name evidence="9" type="ORF">QR680_007969</name>
</gene>
<feature type="compositionally biased region" description="Pro residues" evidence="7">
    <location>
        <begin position="193"/>
        <end position="202"/>
    </location>
</feature>
<feature type="compositionally biased region" description="Basic and acidic residues" evidence="7">
    <location>
        <begin position="503"/>
        <end position="521"/>
    </location>
</feature>
<evidence type="ECO:0000259" key="8">
    <source>
        <dbReference type="PROSITE" id="PS51148"/>
    </source>
</evidence>
<dbReference type="PANTHER" id="PTHR13392">
    <property type="entry name" value="ATAXIN 1"/>
    <property type="match status" value="1"/>
</dbReference>
<keyword evidence="2" id="KW-0678">Repressor</keyword>
<evidence type="ECO:0000256" key="1">
    <source>
        <dbReference type="ARBA" id="ARBA00004123"/>
    </source>
</evidence>
<reference evidence="9" key="1">
    <citation type="submission" date="2023-06" db="EMBL/GenBank/DDBJ databases">
        <title>Genomic analysis of the entomopathogenic nematode Steinernema hermaphroditum.</title>
        <authorList>
            <person name="Schwarz E.M."/>
            <person name="Heppert J.K."/>
            <person name="Baniya A."/>
            <person name="Schwartz H.T."/>
            <person name="Tan C.-H."/>
            <person name="Antoshechkin I."/>
            <person name="Sternberg P.W."/>
            <person name="Goodrich-Blair H."/>
            <person name="Dillman A.R."/>
        </authorList>
    </citation>
    <scope>NUCLEOTIDE SEQUENCE</scope>
    <source>
        <strain evidence="9">PS9179</strain>
        <tissue evidence="9">Whole animal</tissue>
    </source>
</reference>
<dbReference type="PANTHER" id="PTHR13392:SF13">
    <property type="entry name" value="AXH DOMAIN-CONTAINING PROTEIN"/>
    <property type="match status" value="1"/>
</dbReference>
<evidence type="ECO:0000313" key="9">
    <source>
        <dbReference type="EMBL" id="KAK0423096.1"/>
    </source>
</evidence>
<feature type="region of interest" description="Disordered" evidence="7">
    <location>
        <begin position="164"/>
        <end position="251"/>
    </location>
</feature>
<evidence type="ECO:0000256" key="5">
    <source>
        <dbReference type="ARBA" id="ARBA00023163"/>
    </source>
</evidence>
<comment type="subcellular location">
    <subcellularLocation>
        <location evidence="1">Nucleus</location>
    </subcellularLocation>
</comment>
<feature type="region of interest" description="Disordered" evidence="7">
    <location>
        <begin position="25"/>
        <end position="50"/>
    </location>
</feature>
<dbReference type="EMBL" id="JAUCMV010000001">
    <property type="protein sequence ID" value="KAK0423096.1"/>
    <property type="molecule type" value="Genomic_DNA"/>
</dbReference>
<dbReference type="PROSITE" id="PS51148">
    <property type="entry name" value="AXH"/>
    <property type="match status" value="1"/>
</dbReference>
<feature type="compositionally biased region" description="Basic residues" evidence="7">
    <location>
        <begin position="487"/>
        <end position="496"/>
    </location>
</feature>
<protein>
    <recommendedName>
        <fullName evidence="8">AXH domain-containing protein</fullName>
    </recommendedName>
</protein>
<feature type="compositionally biased region" description="Low complexity" evidence="7">
    <location>
        <begin position="400"/>
        <end position="415"/>
    </location>
</feature>
<keyword evidence="4" id="KW-0238">DNA-binding</keyword>
<evidence type="ECO:0000313" key="10">
    <source>
        <dbReference type="Proteomes" id="UP001175271"/>
    </source>
</evidence>
<keyword evidence="10" id="KW-1185">Reference proteome</keyword>
<dbReference type="Pfam" id="PF08517">
    <property type="entry name" value="AXH"/>
    <property type="match status" value="1"/>
</dbReference>
<organism evidence="9 10">
    <name type="scientific">Steinernema hermaphroditum</name>
    <dbReference type="NCBI Taxonomy" id="289476"/>
    <lineage>
        <taxon>Eukaryota</taxon>
        <taxon>Metazoa</taxon>
        <taxon>Ecdysozoa</taxon>
        <taxon>Nematoda</taxon>
        <taxon>Chromadorea</taxon>
        <taxon>Rhabditida</taxon>
        <taxon>Tylenchina</taxon>
        <taxon>Panagrolaimomorpha</taxon>
        <taxon>Strongyloidoidea</taxon>
        <taxon>Steinernematidae</taxon>
        <taxon>Steinernema</taxon>
    </lineage>
</organism>
<dbReference type="GO" id="GO:0003723">
    <property type="term" value="F:RNA binding"/>
    <property type="evidence" value="ECO:0007669"/>
    <property type="project" value="InterPro"/>
</dbReference>
<dbReference type="AlphaFoldDB" id="A0AA39IEU6"/>
<evidence type="ECO:0000256" key="6">
    <source>
        <dbReference type="ARBA" id="ARBA00023242"/>
    </source>
</evidence>
<evidence type="ECO:0000256" key="4">
    <source>
        <dbReference type="ARBA" id="ARBA00023125"/>
    </source>
</evidence>
<feature type="compositionally biased region" description="Pro residues" evidence="7">
    <location>
        <begin position="240"/>
        <end position="249"/>
    </location>
</feature>
<dbReference type="GO" id="GO:0005634">
    <property type="term" value="C:nucleus"/>
    <property type="evidence" value="ECO:0007669"/>
    <property type="project" value="UniProtKB-SubCell"/>
</dbReference>
<dbReference type="InterPro" id="IPR036096">
    <property type="entry name" value="Ataxin_AXH_dom_sf"/>
</dbReference>